<protein>
    <submittedName>
        <fullName evidence="9">Type I glyceraldehyde-3-phosphate dehydrogenase</fullName>
    </submittedName>
</protein>
<dbReference type="AlphaFoldDB" id="A0A2H0BF07"/>
<feature type="domain" description="Glyceraldehyde 3-phosphate dehydrogenase NAD(P) binding" evidence="8">
    <location>
        <begin position="5"/>
        <end position="196"/>
    </location>
</feature>
<dbReference type="GO" id="GO:0016620">
    <property type="term" value="F:oxidoreductase activity, acting on the aldehyde or oxo group of donors, NAD or NADP as acceptor"/>
    <property type="evidence" value="ECO:0007669"/>
    <property type="project" value="InterPro"/>
</dbReference>
<dbReference type="NCBIfam" id="TIGR01534">
    <property type="entry name" value="GAPDH-I"/>
    <property type="match status" value="1"/>
</dbReference>
<feature type="binding site" evidence="5">
    <location>
        <position position="50"/>
    </location>
    <ligand>
        <name>NAD(+)</name>
        <dbReference type="ChEBI" id="CHEBI:57540"/>
    </ligand>
</feature>
<evidence type="ECO:0000313" key="9">
    <source>
        <dbReference type="EMBL" id="PIP56253.1"/>
    </source>
</evidence>
<comment type="caution">
    <text evidence="9">The sequence shown here is derived from an EMBL/GenBank/DDBJ whole genome shotgun (WGS) entry which is preliminary data.</text>
</comment>
<feature type="binding site" evidence="4">
    <location>
        <begin position="254"/>
        <end position="255"/>
    </location>
    <ligand>
        <name>D-glyceraldehyde 3-phosphate</name>
        <dbReference type="ChEBI" id="CHEBI:59776"/>
    </ligand>
</feature>
<dbReference type="GO" id="GO:0050661">
    <property type="term" value="F:NADP binding"/>
    <property type="evidence" value="ECO:0007669"/>
    <property type="project" value="InterPro"/>
</dbReference>
<organism evidence="9 10">
    <name type="scientific">candidate division WWE3 bacterium CG22_combo_CG10-13_8_21_14_all_39_12</name>
    <dbReference type="NCBI Taxonomy" id="1975094"/>
    <lineage>
        <taxon>Bacteria</taxon>
        <taxon>Katanobacteria</taxon>
    </lineage>
</organism>
<feature type="binding site" evidence="4">
    <location>
        <begin position="195"/>
        <end position="197"/>
    </location>
    <ligand>
        <name>D-glyceraldehyde 3-phosphate</name>
        <dbReference type="ChEBI" id="CHEBI:59776"/>
    </ligand>
</feature>
<dbReference type="EMBL" id="PCSU01000068">
    <property type="protein sequence ID" value="PIP56253.1"/>
    <property type="molecule type" value="Genomic_DNA"/>
</dbReference>
<dbReference type="Proteomes" id="UP000228495">
    <property type="component" value="Unassembled WGS sequence"/>
</dbReference>
<feature type="site" description="Activates thiol group during catalysis" evidence="6">
    <location>
        <position position="223"/>
    </location>
</feature>
<dbReference type="Gene3D" id="3.40.50.720">
    <property type="entry name" value="NAD(P)-binding Rossmann-like Domain"/>
    <property type="match status" value="1"/>
</dbReference>
<sequence length="380" mass="41690">MSEPIRVAINGFGRIGRQAFKAAFGVTVDSRMVLSDRIKPEEIEIVAINDLTDPRTLAHLLRYDSVYGRYRKEILIEHNHEVIDWEGHTSGDDHEIDMTEGPTFLIINGRRVQVFSQKDPEQLPWADLNVDVVLESTGFFTKYEDAKKHLKAGAKKVIISAPAKGDEGTDGRTLVFGTEETEKGFGTHDVVSNGSCTTNCISPVIQVLTSRFGIEKSLMTTIHGYTSTQNLIDGPNKDLRRGRAAAENIIPARTGAAIATTHVIPSLQGKFDGIAMRVPVPVGSISDITAILSKDVTVEEVNETLVEMSRHPLYKGVLVTTTEPIVSSDIIGNPASSIVDLEFTKVVGGNMVKVLAWYDNEWGYSNRLIEMAIEVGKNIS</sequence>
<feature type="binding site" evidence="4">
    <location>
        <position position="226"/>
    </location>
    <ligand>
        <name>D-glyceraldehyde 3-phosphate</name>
        <dbReference type="ChEBI" id="CHEBI:59776"/>
    </ligand>
</feature>
<dbReference type="Pfam" id="PF00044">
    <property type="entry name" value="Gp_dh_N"/>
    <property type="match status" value="2"/>
</dbReference>
<keyword evidence="5" id="KW-0520">NAD</keyword>
<proteinExistence type="inferred from homology"/>
<name>A0A2H0BF07_UNCKA</name>
<dbReference type="InterPro" id="IPR036291">
    <property type="entry name" value="NAD(P)-bd_dom_sf"/>
</dbReference>
<gene>
    <name evidence="9" type="primary">gap</name>
    <name evidence="9" type="ORF">COX05_03905</name>
</gene>
<dbReference type="InterPro" id="IPR006424">
    <property type="entry name" value="Glyceraldehyde-3-P_DH_1"/>
</dbReference>
<keyword evidence="2" id="KW-0560">Oxidoreductase</keyword>
<dbReference type="SUPFAM" id="SSF51735">
    <property type="entry name" value="NAD(P)-binding Rossmann-fold domains"/>
    <property type="match status" value="1"/>
</dbReference>
<dbReference type="PANTHER" id="PTHR43148">
    <property type="entry name" value="GLYCERALDEHYDE-3-PHOSPHATE DEHYDROGENASE 2"/>
    <property type="match status" value="1"/>
</dbReference>
<dbReference type="GO" id="GO:0006006">
    <property type="term" value="P:glucose metabolic process"/>
    <property type="evidence" value="ECO:0007669"/>
    <property type="project" value="InterPro"/>
</dbReference>
<feature type="binding site" evidence="5">
    <location>
        <position position="160"/>
    </location>
    <ligand>
        <name>NAD(+)</name>
        <dbReference type="ChEBI" id="CHEBI:57540"/>
    </ligand>
</feature>
<dbReference type="SMART" id="SM00846">
    <property type="entry name" value="Gp_dh_N"/>
    <property type="match status" value="1"/>
</dbReference>
<dbReference type="InterPro" id="IPR020828">
    <property type="entry name" value="GlycerAld_3-P_DH_NAD(P)-bd"/>
</dbReference>
<feature type="binding site" evidence="5">
    <location>
        <begin position="14"/>
        <end position="15"/>
    </location>
    <ligand>
        <name>NAD(+)</name>
        <dbReference type="ChEBI" id="CHEBI:57540"/>
    </ligand>
</feature>
<dbReference type="CDD" id="cd18126">
    <property type="entry name" value="GAPDH_I_C"/>
    <property type="match status" value="1"/>
</dbReference>
<feature type="binding site" evidence="4">
    <location>
        <position position="277"/>
    </location>
    <ligand>
        <name>D-glyceraldehyde 3-phosphate</name>
        <dbReference type="ChEBI" id="CHEBI:59776"/>
    </ligand>
</feature>
<dbReference type="Gene3D" id="3.30.360.10">
    <property type="entry name" value="Dihydrodipicolinate Reductase, domain 2"/>
    <property type="match status" value="1"/>
</dbReference>
<dbReference type="Pfam" id="PF02800">
    <property type="entry name" value="Gp_dh_C"/>
    <property type="match status" value="1"/>
</dbReference>
<evidence type="ECO:0000256" key="4">
    <source>
        <dbReference type="PIRSR" id="PIRSR000149-2"/>
    </source>
</evidence>
<evidence type="ECO:0000256" key="5">
    <source>
        <dbReference type="PIRSR" id="PIRSR000149-3"/>
    </source>
</evidence>
<dbReference type="InterPro" id="IPR020829">
    <property type="entry name" value="GlycerAld_3-P_DH_cat"/>
</dbReference>
<comment type="similarity">
    <text evidence="1 7">Belongs to the glyceraldehyde-3-phosphate dehydrogenase family.</text>
</comment>
<dbReference type="InterPro" id="IPR020831">
    <property type="entry name" value="GlycerAld/Erythrose_P_DH"/>
</dbReference>
<dbReference type="SUPFAM" id="SSF55347">
    <property type="entry name" value="Glyceraldehyde-3-phosphate dehydrogenase-like, C-terminal domain"/>
    <property type="match status" value="1"/>
</dbReference>
<dbReference type="FunFam" id="3.30.360.10:FF:000002">
    <property type="entry name" value="Glyceraldehyde-3-phosphate dehydrogenase"/>
    <property type="match status" value="1"/>
</dbReference>
<dbReference type="PIRSF" id="PIRSF000149">
    <property type="entry name" value="GAP_DH"/>
    <property type="match status" value="1"/>
</dbReference>
<evidence type="ECO:0000259" key="8">
    <source>
        <dbReference type="SMART" id="SM00846"/>
    </source>
</evidence>
<dbReference type="GO" id="GO:0051287">
    <property type="term" value="F:NAD binding"/>
    <property type="evidence" value="ECO:0007669"/>
    <property type="project" value="InterPro"/>
</dbReference>
<evidence type="ECO:0000256" key="3">
    <source>
        <dbReference type="PIRSR" id="PIRSR000149-1"/>
    </source>
</evidence>
<reference evidence="9 10" key="1">
    <citation type="submission" date="2017-09" db="EMBL/GenBank/DDBJ databases">
        <title>Depth-based differentiation of microbial function through sediment-hosted aquifers and enrichment of novel symbionts in the deep terrestrial subsurface.</title>
        <authorList>
            <person name="Probst A.J."/>
            <person name="Ladd B."/>
            <person name="Jarett J.K."/>
            <person name="Geller-Mcgrath D.E."/>
            <person name="Sieber C.M."/>
            <person name="Emerson J.B."/>
            <person name="Anantharaman K."/>
            <person name="Thomas B.C."/>
            <person name="Malmstrom R."/>
            <person name="Stieglmeier M."/>
            <person name="Klingl A."/>
            <person name="Woyke T."/>
            <person name="Ryan C.M."/>
            <person name="Banfield J.F."/>
        </authorList>
    </citation>
    <scope>NUCLEOTIDE SEQUENCE [LARGE SCALE GENOMIC DNA]</scope>
    <source>
        <strain evidence="9">CG22_combo_CG10-13_8_21_14_all_39_12</strain>
    </source>
</reference>
<dbReference type="CDD" id="cd05214">
    <property type="entry name" value="GAPDH_I_N"/>
    <property type="match status" value="1"/>
</dbReference>
<evidence type="ECO:0000313" key="10">
    <source>
        <dbReference type="Proteomes" id="UP000228495"/>
    </source>
</evidence>
<feature type="active site" description="Nucleophile" evidence="3">
    <location>
        <position position="196"/>
    </location>
</feature>
<dbReference type="PRINTS" id="PR00078">
    <property type="entry name" value="G3PDHDRGNASE"/>
</dbReference>
<accession>A0A2H0BF07</accession>
<evidence type="ECO:0000256" key="6">
    <source>
        <dbReference type="PIRSR" id="PIRSR000149-4"/>
    </source>
</evidence>
<feature type="binding site" evidence="5">
    <location>
        <position position="360"/>
    </location>
    <ligand>
        <name>NAD(+)</name>
        <dbReference type="ChEBI" id="CHEBI:57540"/>
    </ligand>
</feature>
<keyword evidence="5" id="KW-0547">Nucleotide-binding</keyword>
<evidence type="ECO:0000256" key="7">
    <source>
        <dbReference type="RuleBase" id="RU000397"/>
    </source>
</evidence>
<evidence type="ECO:0000256" key="2">
    <source>
        <dbReference type="ARBA" id="ARBA00023002"/>
    </source>
</evidence>
<evidence type="ECO:0000256" key="1">
    <source>
        <dbReference type="ARBA" id="ARBA00007406"/>
    </source>
</evidence>